<evidence type="ECO:0000313" key="3">
    <source>
        <dbReference type="Proteomes" id="UP000664480"/>
    </source>
</evidence>
<protein>
    <submittedName>
        <fullName evidence="2">Uncharacterized protein</fullName>
    </submittedName>
</protein>
<gene>
    <name evidence="2" type="ORF">J0A69_12450</name>
</gene>
<reference evidence="2 3" key="1">
    <citation type="submission" date="2021-03" db="EMBL/GenBank/DDBJ databases">
        <title>novel species isolated from a fishpond in China.</title>
        <authorList>
            <person name="Lu H."/>
            <person name="Cai Z."/>
        </authorList>
    </citation>
    <scope>NUCLEOTIDE SEQUENCE [LARGE SCALE GENOMIC DNA]</scope>
    <source>
        <strain evidence="2 3">YJ13C</strain>
    </source>
</reference>
<dbReference type="Proteomes" id="UP000664480">
    <property type="component" value="Unassembled WGS sequence"/>
</dbReference>
<dbReference type="RefSeq" id="WP_206586878.1">
    <property type="nucleotide sequence ID" value="NZ_JAFKCU010000002.1"/>
</dbReference>
<organism evidence="2 3">
    <name type="scientific">Algoriphagus pacificus</name>
    <dbReference type="NCBI Taxonomy" id="2811234"/>
    <lineage>
        <taxon>Bacteria</taxon>
        <taxon>Pseudomonadati</taxon>
        <taxon>Bacteroidota</taxon>
        <taxon>Cytophagia</taxon>
        <taxon>Cytophagales</taxon>
        <taxon>Cyclobacteriaceae</taxon>
        <taxon>Algoriphagus</taxon>
    </lineage>
</organism>
<evidence type="ECO:0000313" key="2">
    <source>
        <dbReference type="EMBL" id="MBN7816250.1"/>
    </source>
</evidence>
<proteinExistence type="predicted"/>
<accession>A0ABS3CJ39</accession>
<feature type="coiled-coil region" evidence="1">
    <location>
        <begin position="105"/>
        <end position="137"/>
    </location>
</feature>
<name>A0ABS3CJ39_9BACT</name>
<comment type="caution">
    <text evidence="2">The sequence shown here is derived from an EMBL/GenBank/DDBJ whole genome shotgun (WGS) entry which is preliminary data.</text>
</comment>
<keyword evidence="3" id="KW-1185">Reference proteome</keyword>
<evidence type="ECO:0000256" key="1">
    <source>
        <dbReference type="SAM" id="Coils"/>
    </source>
</evidence>
<sequence length="306" mass="35738">MRDTNFKSTGIIERSDRLELHYFFKDESHSIDSILRNECEKEILFIFKEISDTLKLDLRLETSPPEDGGFKEIWNFIGKNSAQISLLVSVAAIIISRFPTENRELTKLQIENLKLDNELKSKELEKLNLKALKEEDELIQDKLIGSVELVNKNYRIAWRKSNFYKKLFGYNKLDSIEILRFKANEPVGKKREVLRNDFKNYILDSDDLPPLSVEKAVIDVISPAIKRGRFKWKGFYNNEIISFDMNDSIFRQQVLKGDVHFSNKFSIEVEMTQERKINQDGGIKITNTSITKVWASVENGNRIEYK</sequence>
<dbReference type="EMBL" id="JAFKCU010000002">
    <property type="protein sequence ID" value="MBN7816250.1"/>
    <property type="molecule type" value="Genomic_DNA"/>
</dbReference>
<keyword evidence="1" id="KW-0175">Coiled coil</keyword>